<organism evidence="7 8">
    <name type="scientific">Metabacillus malikii</name>
    <dbReference type="NCBI Taxonomy" id="1504265"/>
    <lineage>
        <taxon>Bacteria</taxon>
        <taxon>Bacillati</taxon>
        <taxon>Bacillota</taxon>
        <taxon>Bacilli</taxon>
        <taxon>Bacillales</taxon>
        <taxon>Bacillaceae</taxon>
        <taxon>Metabacillus</taxon>
    </lineage>
</organism>
<reference evidence="7 8" key="1">
    <citation type="submission" date="2023-07" db="EMBL/GenBank/DDBJ databases">
        <title>Genomic Encyclopedia of Type Strains, Phase IV (KMG-IV): sequencing the most valuable type-strain genomes for metagenomic binning, comparative biology and taxonomic classification.</title>
        <authorList>
            <person name="Goeker M."/>
        </authorList>
    </citation>
    <scope>NUCLEOTIDE SEQUENCE [LARGE SCALE GENOMIC DNA]</scope>
    <source>
        <strain evidence="7 8">DSM 29005</strain>
    </source>
</reference>
<dbReference type="InterPro" id="IPR003583">
    <property type="entry name" value="Hlx-hairpin-Hlx_DNA-bd_motif"/>
</dbReference>
<keyword evidence="3" id="KW-0227">DNA damage</keyword>
<dbReference type="SUPFAM" id="SSF48150">
    <property type="entry name" value="DNA-glycosylase"/>
    <property type="match status" value="1"/>
</dbReference>
<gene>
    <name evidence="7" type="ORF">J2S19_002955</name>
</gene>
<comment type="catalytic activity">
    <reaction evidence="1">
        <text>Hydrolysis of alkylated DNA, releasing 3-methyladenine, 3-methylguanine, 7-methylguanine and 7-methyladenine.</text>
        <dbReference type="EC" id="3.2.2.21"/>
    </reaction>
</comment>
<evidence type="ECO:0000313" key="7">
    <source>
        <dbReference type="EMBL" id="MDQ0231671.1"/>
    </source>
</evidence>
<evidence type="ECO:0000256" key="4">
    <source>
        <dbReference type="ARBA" id="ARBA00023204"/>
    </source>
</evidence>
<dbReference type="InterPro" id="IPR003265">
    <property type="entry name" value="HhH-GPD_domain"/>
</dbReference>
<evidence type="ECO:0000259" key="5">
    <source>
        <dbReference type="SMART" id="SM00278"/>
    </source>
</evidence>
<evidence type="ECO:0000256" key="3">
    <source>
        <dbReference type="ARBA" id="ARBA00022763"/>
    </source>
</evidence>
<dbReference type="SMART" id="SM00278">
    <property type="entry name" value="HhH1"/>
    <property type="match status" value="1"/>
</dbReference>
<evidence type="ECO:0000313" key="8">
    <source>
        <dbReference type="Proteomes" id="UP001234495"/>
    </source>
</evidence>
<dbReference type="CDD" id="cd00056">
    <property type="entry name" value="ENDO3c"/>
    <property type="match status" value="1"/>
</dbReference>
<dbReference type="PANTHER" id="PTHR43003:SF5">
    <property type="entry name" value="DNA-3-METHYLADENINE GLYCOSYLASE"/>
    <property type="match status" value="1"/>
</dbReference>
<evidence type="ECO:0000256" key="2">
    <source>
        <dbReference type="ARBA" id="ARBA00012000"/>
    </source>
</evidence>
<dbReference type="Gene3D" id="1.10.1670.40">
    <property type="match status" value="1"/>
</dbReference>
<keyword evidence="4" id="KW-0234">DNA repair</keyword>
<dbReference type="Proteomes" id="UP001234495">
    <property type="component" value="Unassembled WGS sequence"/>
</dbReference>
<evidence type="ECO:0000259" key="6">
    <source>
        <dbReference type="SMART" id="SM00478"/>
    </source>
</evidence>
<dbReference type="EMBL" id="JAUSUD010000014">
    <property type="protein sequence ID" value="MDQ0231671.1"/>
    <property type="molecule type" value="Genomic_DNA"/>
</dbReference>
<dbReference type="GO" id="GO:0003905">
    <property type="term" value="F:alkylbase DNA N-glycosylase activity"/>
    <property type="evidence" value="ECO:0007669"/>
    <property type="project" value="UniProtKB-EC"/>
</dbReference>
<dbReference type="SMART" id="SM00478">
    <property type="entry name" value="ENDO3c"/>
    <property type="match status" value="1"/>
</dbReference>
<sequence>MKKGQEYMWKETIEVNGPYHFKQVISRLSLDPLNHVNDKERIVNVPLLMNRKRNVIGVKAVGTTELPKFELSGHDENVKEQAIAEIRRIFQWDFSMKTVVKHFENTNLAEIFKEHRGTPLVLEFDLYRCLMKCIIHQQLNVTFAHTLTERFVKEFGKAVDGVWFYPEPEVVANISVDQLRNLQFSQRKAEYIIDTSRLISEGQLDLSKLYQLSNEEIIEKLVKIRGIGPWTAQNLLLSGLGRKNLFPKADIGIQKAIQKHFNLDKKPTSEEMDYYSQSWSPYLSYATLYLWRSIE</sequence>
<dbReference type="InterPro" id="IPR011257">
    <property type="entry name" value="DNA_glycosylase"/>
</dbReference>
<name>A0ABT9ZHA1_9BACI</name>
<feature type="domain" description="HhH-GPD" evidence="6">
    <location>
        <begin position="135"/>
        <end position="295"/>
    </location>
</feature>
<feature type="domain" description="Helix-hairpin-helix DNA-binding motif class 1" evidence="5">
    <location>
        <begin position="219"/>
        <end position="238"/>
    </location>
</feature>
<keyword evidence="7" id="KW-0326">Glycosidase</keyword>
<dbReference type="Pfam" id="PF00730">
    <property type="entry name" value="HhH-GPD"/>
    <property type="match status" value="1"/>
</dbReference>
<comment type="caution">
    <text evidence="7">The sequence shown here is derived from an EMBL/GenBank/DDBJ whole genome shotgun (WGS) entry which is preliminary data.</text>
</comment>
<dbReference type="EC" id="3.2.2.21" evidence="2"/>
<accession>A0ABT9ZHA1</accession>
<protein>
    <recommendedName>
        <fullName evidence="2">DNA-3-methyladenine glycosylase II</fullName>
        <ecNumber evidence="2">3.2.2.21</ecNumber>
    </recommendedName>
</protein>
<dbReference type="Gene3D" id="1.10.340.30">
    <property type="entry name" value="Hypothetical protein, domain 2"/>
    <property type="match status" value="1"/>
</dbReference>
<dbReference type="InterPro" id="IPR051912">
    <property type="entry name" value="Alkylbase_DNA_Glycosylase/TA"/>
</dbReference>
<keyword evidence="8" id="KW-1185">Reference proteome</keyword>
<evidence type="ECO:0000256" key="1">
    <source>
        <dbReference type="ARBA" id="ARBA00000086"/>
    </source>
</evidence>
<keyword evidence="7" id="KW-0378">Hydrolase</keyword>
<dbReference type="PANTHER" id="PTHR43003">
    <property type="entry name" value="DNA-3-METHYLADENINE GLYCOSYLASE"/>
    <property type="match status" value="1"/>
</dbReference>
<proteinExistence type="predicted"/>